<evidence type="ECO:0000259" key="2">
    <source>
        <dbReference type="PROSITE" id="PS50222"/>
    </source>
</evidence>
<dbReference type="InterPro" id="IPR011992">
    <property type="entry name" value="EF-hand-dom_pair"/>
</dbReference>
<dbReference type="InterPro" id="IPR000261">
    <property type="entry name" value="EH_dom"/>
</dbReference>
<proteinExistence type="predicted"/>
<dbReference type="Proteomes" id="UP000784294">
    <property type="component" value="Unassembled WGS sequence"/>
</dbReference>
<organism evidence="3 4">
    <name type="scientific">Protopolystoma xenopodis</name>
    <dbReference type="NCBI Taxonomy" id="117903"/>
    <lineage>
        <taxon>Eukaryota</taxon>
        <taxon>Metazoa</taxon>
        <taxon>Spiralia</taxon>
        <taxon>Lophotrochozoa</taxon>
        <taxon>Platyhelminthes</taxon>
        <taxon>Monogenea</taxon>
        <taxon>Polyopisthocotylea</taxon>
        <taxon>Polystomatidea</taxon>
        <taxon>Polystomatidae</taxon>
        <taxon>Protopolystoma</taxon>
    </lineage>
</organism>
<dbReference type="Gene3D" id="1.10.238.10">
    <property type="entry name" value="EF-hand"/>
    <property type="match status" value="1"/>
</dbReference>
<dbReference type="AlphaFoldDB" id="A0A448XNW5"/>
<accession>A0A448XNW5</accession>
<dbReference type="GO" id="GO:0005509">
    <property type="term" value="F:calcium ion binding"/>
    <property type="evidence" value="ECO:0007669"/>
    <property type="project" value="InterPro"/>
</dbReference>
<name>A0A448XNW5_9PLAT</name>
<sequence length="264" mass="29281">MILPITCPDLVPNYHALANAQLTSNLDIILRTVCWAEANQLLSAQFNLPASTVRQIWLLADLDGDSKLTQHEYCIAAHLACLHSAQGVQLPSSKTDLLVFLISQRVRENKNNCRQATFRKTSSPVNELYSSASIPGNDSYSSSLIKHGSPERPLSESSFTNLYQFSPIQSTQIGSTKARLGHSVDAKTSYSQIAKFTMKNEGHLDIFEIEDRMTRSASSAMLDFKPVQTVFDLTDDPMIPFVYDSSDDEDDYTRPDAQDPLGVS</sequence>
<dbReference type="SUPFAM" id="SSF47473">
    <property type="entry name" value="EF-hand"/>
    <property type="match status" value="1"/>
</dbReference>
<dbReference type="Pfam" id="PF12763">
    <property type="entry name" value="EH"/>
    <property type="match status" value="1"/>
</dbReference>
<protein>
    <recommendedName>
        <fullName evidence="2">EF-hand domain-containing protein</fullName>
    </recommendedName>
</protein>
<gene>
    <name evidence="3" type="ORF">PXEA_LOCUS34717</name>
</gene>
<dbReference type="OrthoDB" id="524326at2759"/>
<reference evidence="3" key="1">
    <citation type="submission" date="2018-11" db="EMBL/GenBank/DDBJ databases">
        <authorList>
            <consortium name="Pathogen Informatics"/>
        </authorList>
    </citation>
    <scope>NUCLEOTIDE SEQUENCE</scope>
</reference>
<evidence type="ECO:0000313" key="4">
    <source>
        <dbReference type="Proteomes" id="UP000784294"/>
    </source>
</evidence>
<evidence type="ECO:0000313" key="3">
    <source>
        <dbReference type="EMBL" id="VEL41277.1"/>
    </source>
</evidence>
<evidence type="ECO:0000256" key="1">
    <source>
        <dbReference type="SAM" id="MobiDB-lite"/>
    </source>
</evidence>
<dbReference type="EMBL" id="CAAALY010268664">
    <property type="protein sequence ID" value="VEL41277.1"/>
    <property type="molecule type" value="Genomic_DNA"/>
</dbReference>
<dbReference type="InterPro" id="IPR002048">
    <property type="entry name" value="EF_hand_dom"/>
</dbReference>
<keyword evidence="4" id="KW-1185">Reference proteome</keyword>
<dbReference type="PROSITE" id="PS50222">
    <property type="entry name" value="EF_HAND_2"/>
    <property type="match status" value="1"/>
</dbReference>
<feature type="region of interest" description="Disordered" evidence="1">
    <location>
        <begin position="243"/>
        <end position="264"/>
    </location>
</feature>
<comment type="caution">
    <text evidence="3">The sequence shown here is derived from an EMBL/GenBank/DDBJ whole genome shotgun (WGS) entry which is preliminary data.</text>
</comment>
<feature type="domain" description="EF-hand" evidence="2">
    <location>
        <begin position="48"/>
        <end position="83"/>
    </location>
</feature>